<reference evidence="1" key="2">
    <citation type="submission" date="2022-06" db="UniProtKB">
        <authorList>
            <consortium name="EnsemblMetazoa"/>
        </authorList>
    </citation>
    <scope>IDENTIFICATION</scope>
    <source>
        <strain evidence="1">p50T (Dazao)</strain>
    </source>
</reference>
<dbReference type="Proteomes" id="UP000005204">
    <property type="component" value="Unassembled WGS sequence"/>
</dbReference>
<accession>A0A8R2M1G8</accession>
<dbReference type="EnsemblMetazoa" id="XM_038015439.1">
    <property type="protein sequence ID" value="XP_037871367.1"/>
    <property type="gene ID" value="LOC105842934"/>
</dbReference>
<organism evidence="1 2">
    <name type="scientific">Bombyx mori</name>
    <name type="common">Silk moth</name>
    <dbReference type="NCBI Taxonomy" id="7091"/>
    <lineage>
        <taxon>Eukaryota</taxon>
        <taxon>Metazoa</taxon>
        <taxon>Ecdysozoa</taxon>
        <taxon>Arthropoda</taxon>
        <taxon>Hexapoda</taxon>
        <taxon>Insecta</taxon>
        <taxon>Pterygota</taxon>
        <taxon>Neoptera</taxon>
        <taxon>Endopterygota</taxon>
        <taxon>Lepidoptera</taxon>
        <taxon>Glossata</taxon>
        <taxon>Ditrysia</taxon>
        <taxon>Bombycoidea</taxon>
        <taxon>Bombycidae</taxon>
        <taxon>Bombycinae</taxon>
        <taxon>Bombyx</taxon>
    </lineage>
</organism>
<proteinExistence type="predicted"/>
<keyword evidence="2" id="KW-1185">Reference proteome</keyword>
<sequence length="68" mass="7246">MPAITTTIVPKEPLSSGLVVASEDQGYGPGNSCSNNRFTTSRLNAKSIAFTEFSIPERTNTCFRSCSG</sequence>
<evidence type="ECO:0000313" key="2">
    <source>
        <dbReference type="Proteomes" id="UP000005204"/>
    </source>
</evidence>
<protein>
    <submittedName>
        <fullName evidence="1">Uncharacterized protein</fullName>
    </submittedName>
</protein>
<reference evidence="2" key="1">
    <citation type="journal article" date="2008" name="Insect Biochem. Mol. Biol.">
        <title>The genome of a lepidopteran model insect, the silkworm Bombyx mori.</title>
        <authorList>
            <consortium name="International Silkworm Genome Consortium"/>
        </authorList>
    </citation>
    <scope>NUCLEOTIDE SEQUENCE [LARGE SCALE GENOMIC DNA]</scope>
    <source>
        <strain evidence="2">p50T</strain>
    </source>
</reference>
<dbReference type="AlphaFoldDB" id="A0A8R2M1G8"/>
<evidence type="ECO:0000313" key="1">
    <source>
        <dbReference type="EnsemblMetazoa" id="XP_037871367.1"/>
    </source>
</evidence>
<name>A0A8R2M1G8_BOMMO</name>